<comment type="similarity">
    <text evidence="1">Belongs to the arrestin family.</text>
</comment>
<keyword evidence="5" id="KW-1185">Reference proteome</keyword>
<feature type="non-terminal residue" evidence="4">
    <location>
        <position position="1"/>
    </location>
</feature>
<dbReference type="InterPro" id="IPR011022">
    <property type="entry name" value="Arrestin_C-like"/>
</dbReference>
<evidence type="ECO:0000256" key="1">
    <source>
        <dbReference type="ARBA" id="ARBA00005298"/>
    </source>
</evidence>
<evidence type="ECO:0008006" key="6">
    <source>
        <dbReference type="Google" id="ProtNLM"/>
    </source>
</evidence>
<evidence type="ECO:0000313" key="5">
    <source>
        <dbReference type="Proteomes" id="UP001432322"/>
    </source>
</evidence>
<dbReference type="Pfam" id="PF02752">
    <property type="entry name" value="Arrestin_C"/>
    <property type="match status" value="1"/>
</dbReference>
<feature type="non-terminal residue" evidence="4">
    <location>
        <position position="189"/>
    </location>
</feature>
<dbReference type="InterPro" id="IPR014752">
    <property type="entry name" value="Arrestin-like_C"/>
</dbReference>
<evidence type="ECO:0000259" key="2">
    <source>
        <dbReference type="Pfam" id="PF00339"/>
    </source>
</evidence>
<dbReference type="InterPro" id="IPR050357">
    <property type="entry name" value="Arrestin_domain-protein"/>
</dbReference>
<dbReference type="Proteomes" id="UP001432322">
    <property type="component" value="Unassembled WGS sequence"/>
</dbReference>
<dbReference type="AlphaFoldDB" id="A0AAV5VG40"/>
<dbReference type="GO" id="GO:0005737">
    <property type="term" value="C:cytoplasm"/>
    <property type="evidence" value="ECO:0007669"/>
    <property type="project" value="TreeGrafter"/>
</dbReference>
<dbReference type="InterPro" id="IPR014756">
    <property type="entry name" value="Ig_E-set"/>
</dbReference>
<reference evidence="4" key="1">
    <citation type="submission" date="2023-10" db="EMBL/GenBank/DDBJ databases">
        <title>Genome assembly of Pristionchus species.</title>
        <authorList>
            <person name="Yoshida K."/>
            <person name="Sommer R.J."/>
        </authorList>
    </citation>
    <scope>NUCLEOTIDE SEQUENCE</scope>
    <source>
        <strain evidence="4">RS5133</strain>
    </source>
</reference>
<name>A0AAV5VG40_9BILA</name>
<dbReference type="GO" id="GO:0015031">
    <property type="term" value="P:protein transport"/>
    <property type="evidence" value="ECO:0007669"/>
    <property type="project" value="TreeGrafter"/>
</dbReference>
<dbReference type="PANTHER" id="PTHR11188:SF175">
    <property type="entry name" value="ARRESTIN C-TERMINAL-LIKE DOMAIN-CONTAINING PROTEIN"/>
    <property type="match status" value="1"/>
</dbReference>
<evidence type="ECO:0000259" key="3">
    <source>
        <dbReference type="Pfam" id="PF02752"/>
    </source>
</evidence>
<dbReference type="EMBL" id="BTSY01000003">
    <property type="protein sequence ID" value="GMT17631.1"/>
    <property type="molecule type" value="Genomic_DNA"/>
</dbReference>
<proteinExistence type="inferred from homology"/>
<feature type="domain" description="Arrestin C-terminal-like" evidence="3">
    <location>
        <begin position="102"/>
        <end position="166"/>
    </location>
</feature>
<dbReference type="SUPFAM" id="SSF81296">
    <property type="entry name" value="E set domains"/>
    <property type="match status" value="2"/>
</dbReference>
<organism evidence="4 5">
    <name type="scientific">Pristionchus fissidentatus</name>
    <dbReference type="NCBI Taxonomy" id="1538716"/>
    <lineage>
        <taxon>Eukaryota</taxon>
        <taxon>Metazoa</taxon>
        <taxon>Ecdysozoa</taxon>
        <taxon>Nematoda</taxon>
        <taxon>Chromadorea</taxon>
        <taxon>Rhabditida</taxon>
        <taxon>Rhabditina</taxon>
        <taxon>Diplogasteromorpha</taxon>
        <taxon>Diplogasteroidea</taxon>
        <taxon>Neodiplogasteridae</taxon>
        <taxon>Pristionchus</taxon>
    </lineage>
</organism>
<dbReference type="InterPro" id="IPR011021">
    <property type="entry name" value="Arrestin-like_N"/>
</dbReference>
<dbReference type="Pfam" id="PF00339">
    <property type="entry name" value="Arrestin_N"/>
    <property type="match status" value="1"/>
</dbReference>
<dbReference type="PANTHER" id="PTHR11188">
    <property type="entry name" value="ARRESTIN DOMAIN CONTAINING PROTEIN"/>
    <property type="match status" value="1"/>
</dbReference>
<sequence length="189" mass="20905">DHKSYSATLDYVNIKTTVWWPPNDTVPAGQHSFPYTFTLPTKCPPSLFSVSGGIHYYCKAVVERAEPAKNMETTEYFIVKHHQIPIKTLPTKVTNTTKFEKAGQVSFEVNLNRTIFLPGDNIHVEAVIDNTSTATIAKIRTSLVMKYQVVGVQGGVTLALNAAVPTTNNKTRSKFVKFGGVEQETCVEP</sequence>
<comment type="caution">
    <text evidence="4">The sequence shown here is derived from an EMBL/GenBank/DDBJ whole genome shotgun (WGS) entry which is preliminary data.</text>
</comment>
<dbReference type="Gene3D" id="2.60.40.640">
    <property type="match status" value="2"/>
</dbReference>
<gene>
    <name evidence="4" type="ORF">PFISCL1PPCAC_8928</name>
</gene>
<evidence type="ECO:0000313" key="4">
    <source>
        <dbReference type="EMBL" id="GMT17631.1"/>
    </source>
</evidence>
<protein>
    <recommendedName>
        <fullName evidence="6">Arrestin C-terminal-like domain-containing protein</fullName>
    </recommendedName>
</protein>
<accession>A0AAV5VG40</accession>
<feature type="domain" description="Arrestin-like N-terminal" evidence="2">
    <location>
        <begin position="3"/>
        <end position="84"/>
    </location>
</feature>